<sequence>MLKLGRLLFGAVATLAGLASAVLAAMWLGQRHAGDPIGPWPLFTAIGIAVLALLLRHLLVQVIRARGDRALEAARRGETFTSGSSLTVPAGWVALALLAGWLAWSNGEQARNAALFFAGFCVSMAAMYGWKPILRMLRSEPLLRIDGDGIEHLRYGPIAWRDVAGIQLERRRVRGQPRHTLWLAVRDVRRYLDDAPATALTLVTIARVPGTGEFAPLPLPLDLFAEDPEVIQRVARALRQRHPALFLAQWSPHMAPSQVASALQREAAARAGGEAAATLVTVPAKTEAKVGAPAMETLRARAEERRMQSQRRALVLLGAFGVLGLLGLGLRYLA</sequence>
<feature type="transmembrane region" description="Helical" evidence="1">
    <location>
        <begin position="40"/>
        <end position="59"/>
    </location>
</feature>
<accession>E6WWH9</accession>
<dbReference type="EMBL" id="CP002446">
    <property type="protein sequence ID" value="ADV28456.1"/>
    <property type="molecule type" value="Genomic_DNA"/>
</dbReference>
<dbReference type="RefSeq" id="WP_013536282.1">
    <property type="nucleotide sequence ID" value="NC_014924.1"/>
</dbReference>
<dbReference type="Proteomes" id="UP000008632">
    <property type="component" value="Chromosome"/>
</dbReference>
<evidence type="ECO:0008006" key="4">
    <source>
        <dbReference type="Google" id="ProtNLM"/>
    </source>
</evidence>
<evidence type="ECO:0000313" key="3">
    <source>
        <dbReference type="Proteomes" id="UP000008632"/>
    </source>
</evidence>
<reference evidence="2 3" key="1">
    <citation type="submission" date="2011-01" db="EMBL/GenBank/DDBJ databases">
        <title>Complete sequence of Pseudoxanthomonas suwonensis 11-1.</title>
        <authorList>
            <consortium name="US DOE Joint Genome Institute"/>
            <person name="Lucas S."/>
            <person name="Copeland A."/>
            <person name="Lapidus A."/>
            <person name="Cheng J.-F."/>
            <person name="Goodwin L."/>
            <person name="Pitluck S."/>
            <person name="Teshima H."/>
            <person name="Detter J.C."/>
            <person name="Han C."/>
            <person name="Tapia R."/>
            <person name="Land M."/>
            <person name="Hauser L."/>
            <person name="Kyrpides N."/>
            <person name="Ivanova N."/>
            <person name="Ovchinnikova G."/>
            <person name="Siebers A.K."/>
            <person name="Allgaier M."/>
            <person name="Thelen M.P."/>
            <person name="Hugenholtz P."/>
            <person name="Gladden J."/>
            <person name="Woyke T."/>
        </authorList>
    </citation>
    <scope>NUCLEOTIDE SEQUENCE [LARGE SCALE GENOMIC DNA]</scope>
    <source>
        <strain evidence="3">11-1</strain>
    </source>
</reference>
<dbReference type="HOGENOM" id="CLU_831216_0_0_6"/>
<dbReference type="OrthoDB" id="9776737at2"/>
<evidence type="ECO:0000256" key="1">
    <source>
        <dbReference type="SAM" id="Phobius"/>
    </source>
</evidence>
<keyword evidence="1" id="KW-0472">Membrane</keyword>
<feature type="transmembrane region" description="Helical" evidence="1">
    <location>
        <begin position="313"/>
        <end position="333"/>
    </location>
</feature>
<protein>
    <recommendedName>
        <fullName evidence="4">Transmembrane protein</fullName>
    </recommendedName>
</protein>
<dbReference type="STRING" id="743721.Psesu_2626"/>
<feature type="transmembrane region" description="Helical" evidence="1">
    <location>
        <begin position="80"/>
        <end position="104"/>
    </location>
</feature>
<organism evidence="2 3">
    <name type="scientific">Pseudoxanthomonas suwonensis (strain 11-1)</name>
    <dbReference type="NCBI Taxonomy" id="743721"/>
    <lineage>
        <taxon>Bacteria</taxon>
        <taxon>Pseudomonadati</taxon>
        <taxon>Pseudomonadota</taxon>
        <taxon>Gammaproteobacteria</taxon>
        <taxon>Lysobacterales</taxon>
        <taxon>Lysobacteraceae</taxon>
        <taxon>Pseudoxanthomonas</taxon>
    </lineage>
</organism>
<evidence type="ECO:0000313" key="2">
    <source>
        <dbReference type="EMBL" id="ADV28456.1"/>
    </source>
</evidence>
<dbReference type="KEGG" id="psu:Psesu_2626"/>
<gene>
    <name evidence="2" type="ordered locus">Psesu_2626</name>
</gene>
<dbReference type="AlphaFoldDB" id="E6WWH9"/>
<keyword evidence="1" id="KW-0812">Transmembrane</keyword>
<proteinExistence type="predicted"/>
<keyword evidence="3" id="KW-1185">Reference proteome</keyword>
<feature type="transmembrane region" description="Helical" evidence="1">
    <location>
        <begin position="110"/>
        <end position="130"/>
    </location>
</feature>
<name>E6WWH9_PSEUU</name>
<keyword evidence="1" id="KW-1133">Transmembrane helix</keyword>